<evidence type="ECO:0000256" key="2">
    <source>
        <dbReference type="SAM" id="Phobius"/>
    </source>
</evidence>
<feature type="transmembrane region" description="Helical" evidence="2">
    <location>
        <begin position="123"/>
        <end position="140"/>
    </location>
</feature>
<feature type="transmembrane region" description="Helical" evidence="2">
    <location>
        <begin position="174"/>
        <end position="196"/>
    </location>
</feature>
<reference evidence="3" key="1">
    <citation type="submission" date="2022-10" db="EMBL/GenBank/DDBJ databases">
        <title>The complete genomes of actinobacterial strains from the NBC collection.</title>
        <authorList>
            <person name="Joergensen T.S."/>
            <person name="Alvarez Arevalo M."/>
            <person name="Sterndorff E.B."/>
            <person name="Faurdal D."/>
            <person name="Vuksanovic O."/>
            <person name="Mourched A.-S."/>
            <person name="Charusanti P."/>
            <person name="Shaw S."/>
            <person name="Blin K."/>
            <person name="Weber T."/>
        </authorList>
    </citation>
    <scope>NUCLEOTIDE SEQUENCE</scope>
    <source>
        <strain evidence="3">NBC_00303</strain>
    </source>
</reference>
<accession>A0ABZ1Q4A1</accession>
<evidence type="ECO:0000313" key="4">
    <source>
        <dbReference type="Proteomes" id="UP001432312"/>
    </source>
</evidence>
<gene>
    <name evidence="3" type="ORF">OHA91_02900</name>
</gene>
<sequence>MTDFVKHLPRASIPEGAVRFWDVDGARRWLGARAPAAFAPVRGAWLLGTLVILSLVLTSWNGAQAAGLAAGRPGYALVVLLAALPVWFRYLPAGVLAAAPVLAADAALAAARVSGVAGRTGRALVVAGCAWAFTGALLRLRARRRQRELSLAAAGSARFALPSPLPAAHRRRGLTGIVLGSLCCAAAAVALAGTRVHPDPYDLSGRQVFAGALLVVGSALLGRGLGSHRAARRLHARPQPALLVGVRKAPSGHLWLYPDAATRSAPPLISHSGTARNSRTGQRTLFAGSGRSLRTAHHDVDLLAEPVEAVLYGVVHEGAEVVLECAVYEGDTRLVPQVTAAPLLTRRRHGLPGWQPSTTSFRERVRERQRLAREMQAERDRQRKESRGSDTSAAGCGGGDCGGGCGGCGGCG</sequence>
<protein>
    <recommendedName>
        <fullName evidence="5">Integral membrane protein</fullName>
    </recommendedName>
</protein>
<dbReference type="EMBL" id="CP108036">
    <property type="protein sequence ID" value="WUN77533.1"/>
    <property type="molecule type" value="Genomic_DNA"/>
</dbReference>
<organism evidence="3 4">
    <name type="scientific">Streptomyces erythrochromogenes</name>
    <dbReference type="NCBI Taxonomy" id="285574"/>
    <lineage>
        <taxon>Bacteria</taxon>
        <taxon>Bacillati</taxon>
        <taxon>Actinomycetota</taxon>
        <taxon>Actinomycetes</taxon>
        <taxon>Kitasatosporales</taxon>
        <taxon>Streptomycetaceae</taxon>
        <taxon>Streptomyces</taxon>
    </lineage>
</organism>
<evidence type="ECO:0000313" key="3">
    <source>
        <dbReference type="EMBL" id="WUN77533.1"/>
    </source>
</evidence>
<keyword evidence="2" id="KW-0812">Transmembrane</keyword>
<evidence type="ECO:0000256" key="1">
    <source>
        <dbReference type="SAM" id="MobiDB-lite"/>
    </source>
</evidence>
<evidence type="ECO:0008006" key="5">
    <source>
        <dbReference type="Google" id="ProtNLM"/>
    </source>
</evidence>
<dbReference type="Proteomes" id="UP001432312">
    <property type="component" value="Chromosome"/>
</dbReference>
<keyword evidence="4" id="KW-1185">Reference proteome</keyword>
<keyword evidence="2" id="KW-1133">Transmembrane helix</keyword>
<feature type="transmembrane region" description="Helical" evidence="2">
    <location>
        <begin position="43"/>
        <end position="63"/>
    </location>
</feature>
<feature type="transmembrane region" description="Helical" evidence="2">
    <location>
        <begin position="208"/>
        <end position="226"/>
    </location>
</feature>
<dbReference type="RefSeq" id="WP_328738495.1">
    <property type="nucleotide sequence ID" value="NZ_CP108036.1"/>
</dbReference>
<feature type="compositionally biased region" description="Basic and acidic residues" evidence="1">
    <location>
        <begin position="374"/>
        <end position="388"/>
    </location>
</feature>
<feature type="region of interest" description="Disordered" evidence="1">
    <location>
        <begin position="374"/>
        <end position="394"/>
    </location>
</feature>
<name>A0ABZ1Q4A1_9ACTN</name>
<keyword evidence="2" id="KW-0472">Membrane</keyword>
<dbReference type="GeneID" id="95494950"/>
<feature type="transmembrane region" description="Helical" evidence="2">
    <location>
        <begin position="75"/>
        <end position="103"/>
    </location>
</feature>
<proteinExistence type="predicted"/>